<dbReference type="InParanoid" id="Q2LTG1"/>
<dbReference type="FunCoup" id="Q2LTG1">
    <property type="interactions" value="198"/>
</dbReference>
<dbReference type="STRING" id="56780.SYN_00058"/>
<proteinExistence type="inferred from homology"/>
<feature type="transmembrane region" description="Helical" evidence="9">
    <location>
        <begin position="259"/>
        <end position="281"/>
    </location>
</feature>
<keyword evidence="5 9" id="KW-1003">Cell membrane</keyword>
<feature type="domain" description="ABC transmembrane type-1" evidence="10">
    <location>
        <begin position="70"/>
        <end position="278"/>
    </location>
</feature>
<keyword evidence="8 9" id="KW-0472">Membrane</keyword>
<dbReference type="Pfam" id="PF00528">
    <property type="entry name" value="BPD_transp_1"/>
    <property type="match status" value="1"/>
</dbReference>
<feature type="transmembrane region" description="Helical" evidence="9">
    <location>
        <begin position="66"/>
        <end position="95"/>
    </location>
</feature>
<dbReference type="PANTHER" id="PTHR43470">
    <property type="entry name" value="PHOSPHATE TRANSPORT SYSTEM PERMEASE PROTEIN PSTA-RELATED"/>
    <property type="match status" value="1"/>
</dbReference>
<dbReference type="CDD" id="cd06261">
    <property type="entry name" value="TM_PBP2"/>
    <property type="match status" value="1"/>
</dbReference>
<dbReference type="Proteomes" id="UP000001933">
    <property type="component" value="Chromosome"/>
</dbReference>
<dbReference type="EMBL" id="CP000252">
    <property type="protein sequence ID" value="ABC77369.1"/>
    <property type="molecule type" value="Genomic_DNA"/>
</dbReference>
<feature type="transmembrane region" description="Helical" evidence="9">
    <location>
        <begin position="21"/>
        <end position="41"/>
    </location>
</feature>
<feature type="transmembrane region" description="Helical" evidence="9">
    <location>
        <begin position="107"/>
        <end position="135"/>
    </location>
</feature>
<reference evidence="11 12" key="1">
    <citation type="journal article" date="2007" name="Proc. Natl. Acad. Sci. U.S.A.">
        <title>The genome of Syntrophus aciditrophicus: life at the thermodynamic limit of microbial growth.</title>
        <authorList>
            <person name="McInerney M.J."/>
            <person name="Rohlin L."/>
            <person name="Mouttaki H."/>
            <person name="Kim U."/>
            <person name="Krupp R.S."/>
            <person name="Rios-Hernandez L."/>
            <person name="Sieber J."/>
            <person name="Struchtemeyer C.G."/>
            <person name="Bhattacharyya A."/>
            <person name="Campbell J.W."/>
            <person name="Gunsalus R.P."/>
        </authorList>
    </citation>
    <scope>NUCLEOTIDE SEQUENCE [LARGE SCALE GENOMIC DNA]</scope>
    <source>
        <strain evidence="11 12">SB</strain>
    </source>
</reference>
<protein>
    <recommendedName>
        <fullName evidence="3 9">Phosphate transport system permease protein PstA</fullName>
    </recommendedName>
</protein>
<dbReference type="PROSITE" id="PS50928">
    <property type="entry name" value="ABC_TM1"/>
    <property type="match status" value="1"/>
</dbReference>
<evidence type="ECO:0000256" key="7">
    <source>
        <dbReference type="ARBA" id="ARBA00022989"/>
    </source>
</evidence>
<dbReference type="InterPro" id="IPR000515">
    <property type="entry name" value="MetI-like"/>
</dbReference>
<accession>Q2LTG1</accession>
<dbReference type="SUPFAM" id="SSF161098">
    <property type="entry name" value="MetI-like"/>
    <property type="match status" value="1"/>
</dbReference>
<comment type="subcellular location">
    <subcellularLocation>
        <location evidence="1 9">Cell membrane</location>
        <topology evidence="1 9">Multi-pass membrane protein</topology>
    </subcellularLocation>
</comment>
<keyword evidence="4" id="KW-0813">Transport</keyword>
<sequence>MVKIIMKWKWRYIKQNLFMGAVSLCALLIILALGGILFYIFSNGLQAINWEFLTSPPRDSMTRGGIMPAILGTLYLTLGAITVALPLGIASAVYLTEYARQGLIIRIIRLGVNCLAGIPSVVFGLFGLGFFVVFLQFGSCILSGALTLGFLVLPTIIGASEEALKAVPQTFREASLALGVSKWRTISRIVLPNALPGILTGSILGIGRAAGETAPIMFTAAAFFTAKLPSSIFDEVMALPYHIYVLATAGTRIEETRPLQFGTALVLMALVLGIDLFAIIIRSRMRKKKRW</sequence>
<comment type="caution">
    <text evidence="9">Lacks conserved residue(s) required for the propagation of feature annotation.</text>
</comment>
<keyword evidence="7 9" id="KW-1133">Transmembrane helix</keyword>
<keyword evidence="6 9" id="KW-0812">Transmembrane</keyword>
<dbReference type="InterPro" id="IPR035906">
    <property type="entry name" value="MetI-like_sf"/>
</dbReference>
<dbReference type="Gene3D" id="1.10.3720.10">
    <property type="entry name" value="MetI-like"/>
    <property type="match status" value="1"/>
</dbReference>
<evidence type="ECO:0000259" key="10">
    <source>
        <dbReference type="PROSITE" id="PS50928"/>
    </source>
</evidence>
<dbReference type="AlphaFoldDB" id="Q2LTG1"/>
<feature type="transmembrane region" description="Helical" evidence="9">
    <location>
        <begin position="141"/>
        <end position="159"/>
    </location>
</feature>
<organism evidence="11 12">
    <name type="scientific">Syntrophus aciditrophicus (strain SB)</name>
    <dbReference type="NCBI Taxonomy" id="56780"/>
    <lineage>
        <taxon>Bacteria</taxon>
        <taxon>Pseudomonadati</taxon>
        <taxon>Thermodesulfobacteriota</taxon>
        <taxon>Syntrophia</taxon>
        <taxon>Syntrophales</taxon>
        <taxon>Syntrophaceae</taxon>
        <taxon>Syntrophus</taxon>
    </lineage>
</organism>
<evidence type="ECO:0000256" key="9">
    <source>
        <dbReference type="RuleBase" id="RU363043"/>
    </source>
</evidence>
<evidence type="ECO:0000256" key="2">
    <source>
        <dbReference type="ARBA" id="ARBA00007069"/>
    </source>
</evidence>
<dbReference type="InterPro" id="IPR005672">
    <property type="entry name" value="Phosphate_PstA"/>
</dbReference>
<keyword evidence="12" id="KW-1185">Reference proteome</keyword>
<evidence type="ECO:0000313" key="12">
    <source>
        <dbReference type="Proteomes" id="UP000001933"/>
    </source>
</evidence>
<dbReference type="GO" id="GO:0035435">
    <property type="term" value="P:phosphate ion transmembrane transport"/>
    <property type="evidence" value="ECO:0007669"/>
    <property type="project" value="InterPro"/>
</dbReference>
<evidence type="ECO:0000256" key="3">
    <source>
        <dbReference type="ARBA" id="ARBA00016864"/>
    </source>
</evidence>
<comment type="similarity">
    <text evidence="2 9">Belongs to the binding-protein-dependent transport system permease family. CysTW subfamily.</text>
</comment>
<dbReference type="HOGENOM" id="CLU_033621_2_2_7"/>
<dbReference type="GO" id="GO:0005886">
    <property type="term" value="C:plasma membrane"/>
    <property type="evidence" value="ECO:0007669"/>
    <property type="project" value="UniProtKB-SubCell"/>
</dbReference>
<evidence type="ECO:0000256" key="1">
    <source>
        <dbReference type="ARBA" id="ARBA00004651"/>
    </source>
</evidence>
<dbReference type="GO" id="GO:0005315">
    <property type="term" value="F:phosphate transmembrane transporter activity"/>
    <property type="evidence" value="ECO:0007669"/>
    <property type="project" value="InterPro"/>
</dbReference>
<evidence type="ECO:0000256" key="8">
    <source>
        <dbReference type="ARBA" id="ARBA00023136"/>
    </source>
</evidence>
<dbReference type="PANTHER" id="PTHR43470:SF3">
    <property type="entry name" value="PHOSPHATE TRANSPORT SYSTEM PERMEASE PROTEIN PSTA-RELATED"/>
    <property type="match status" value="1"/>
</dbReference>
<dbReference type="KEGG" id="sat:SYN_00058"/>
<dbReference type="NCBIfam" id="TIGR00974">
    <property type="entry name" value="3a0107s02c"/>
    <property type="match status" value="1"/>
</dbReference>
<dbReference type="eggNOG" id="COG0581">
    <property type="taxonomic scope" value="Bacteria"/>
</dbReference>
<evidence type="ECO:0000256" key="5">
    <source>
        <dbReference type="ARBA" id="ARBA00022475"/>
    </source>
</evidence>
<evidence type="ECO:0000313" key="11">
    <source>
        <dbReference type="EMBL" id="ABC77369.1"/>
    </source>
</evidence>
<evidence type="ECO:0000256" key="4">
    <source>
        <dbReference type="ARBA" id="ARBA00022448"/>
    </source>
</evidence>
<gene>
    <name evidence="11" type="ORF">SYN_00058</name>
</gene>
<evidence type="ECO:0000256" key="6">
    <source>
        <dbReference type="ARBA" id="ARBA00022692"/>
    </source>
</evidence>
<name>Q2LTG1_SYNAS</name>